<evidence type="ECO:0000313" key="1">
    <source>
        <dbReference type="EMBL" id="MEQ2370884.1"/>
    </source>
</evidence>
<dbReference type="RefSeq" id="WP_349056623.1">
    <property type="nucleotide sequence ID" value="NZ_JBBMEJ010000008.1"/>
</dbReference>
<name>A0ABV1BFC9_9FIRM</name>
<sequence length="123" mass="14109">MSSVFLPEHRVRIPPFIYIIFIQGHCSFSDNLCWCFLKTKTRKGGQDTSNISQVKKKSAKPLRRELELYREKGISLYLDGSPSTPKKIAKACQIAENGGYMRDYTEDEEGHIACVSFDFIRNI</sequence>
<protein>
    <submittedName>
        <fullName evidence="1">Uncharacterized protein</fullName>
    </submittedName>
</protein>
<proteinExistence type="predicted"/>
<evidence type="ECO:0000313" key="2">
    <source>
        <dbReference type="Proteomes" id="UP001473063"/>
    </source>
</evidence>
<accession>A0ABV1BFC9</accession>
<organism evidence="1 2">
    <name type="scientific">Blautia aquisgranensis</name>
    <dbReference type="NCBI Taxonomy" id="3133153"/>
    <lineage>
        <taxon>Bacteria</taxon>
        <taxon>Bacillati</taxon>
        <taxon>Bacillota</taxon>
        <taxon>Clostridia</taxon>
        <taxon>Lachnospirales</taxon>
        <taxon>Lachnospiraceae</taxon>
        <taxon>Blautia</taxon>
    </lineage>
</organism>
<keyword evidence="2" id="KW-1185">Reference proteome</keyword>
<dbReference type="EMBL" id="JBBMEJ010000008">
    <property type="protein sequence ID" value="MEQ2370884.1"/>
    <property type="molecule type" value="Genomic_DNA"/>
</dbReference>
<gene>
    <name evidence="1" type="ORF">WMO28_07995</name>
</gene>
<dbReference type="Proteomes" id="UP001473063">
    <property type="component" value="Unassembled WGS sequence"/>
</dbReference>
<reference evidence="1 2" key="1">
    <citation type="submission" date="2024-03" db="EMBL/GenBank/DDBJ databases">
        <title>Human intestinal bacterial collection.</title>
        <authorList>
            <person name="Pauvert C."/>
            <person name="Hitch T.C.A."/>
            <person name="Clavel T."/>
        </authorList>
    </citation>
    <scope>NUCLEOTIDE SEQUENCE [LARGE SCALE GENOMIC DNA]</scope>
    <source>
        <strain evidence="1 2">CLA-JM-H16</strain>
    </source>
</reference>
<comment type="caution">
    <text evidence="1">The sequence shown here is derived from an EMBL/GenBank/DDBJ whole genome shotgun (WGS) entry which is preliminary data.</text>
</comment>